<proteinExistence type="predicted"/>
<keyword evidence="2" id="KW-1185">Reference proteome</keyword>
<dbReference type="Proteomes" id="UP001055072">
    <property type="component" value="Unassembled WGS sequence"/>
</dbReference>
<comment type="caution">
    <text evidence="1">The sequence shown here is derived from an EMBL/GenBank/DDBJ whole genome shotgun (WGS) entry which is preliminary data.</text>
</comment>
<sequence length="809" mass="92600">NPYAPFVSQIDWKVARWAKLRGQGSTAMTELLSIPGLHSTLNLSYKNSRELNKIIDNQLPSLRPRFQRAEIQLDSEVFDVYYRDVLACIRALFADKTFAPFLVFAPERHYTDTSQKNRLYHDMHTGKWWWTTQEKLEKQRPGATIIPVIIASDKTQVTLFGGKTMYPVYITIGNIPKELRRKVSQQAQILLAYLPTTRLEHVTNEAAKRRMVANIFHSALREILRPLRDAGYNGLHMTSGDGVTRRVHPILAAHVGDYMENIAVVGCKMGECPRCTVPFDSLGDFDVDYPLRSLGEILDALTTYDTDRGNFARACRDAGIKPIPHPYWEELPFVNIFVAIPPDILHQLYQGLIRHLVNWIKKAFDHDELNARVRCLPLNSGVRHFWKGITRLSRPTGQEHSNLARVILGVIIDMRLPGGQSSVRLVKATRALLDFLYLAQYPVHSSDTLVHLHDALQSFHDNKAIFVDLGIRNSWQLPKLHFASHYVALIKSLGTADNFNTEYTERLHIDFAKDAYDATNHRDELPQMTVWLERREKMLQHEKHVLWCEDGCPPLSPHQDLLPHPPPSRLIMTKHPSHKAVPLGELARDYHATFIKDALAQFIVRHTNPTLTKAQIETRAAYLDLPFRTLPVYHKARFWLGDAEHHHVMSEETNVALAIPSRTDSQKRSVPAQFDTVLVNGGSGEYFGVVGYRVARLRVIFSIPSRVRTQLFPLEMPPPQYLAYVEWFTPFPNDPQPHHLLYRIKRAVHPNGQPLASVIPLSHIRRSIQLFPSFGPVMSHTYTFENVLDLCPAFFVNAFTDRHSYHTVT</sequence>
<feature type="non-terminal residue" evidence="1">
    <location>
        <position position="1"/>
    </location>
</feature>
<accession>A0ACB8TZ02</accession>
<dbReference type="EMBL" id="MU274919">
    <property type="protein sequence ID" value="KAI0087258.1"/>
    <property type="molecule type" value="Genomic_DNA"/>
</dbReference>
<organism evidence="1 2">
    <name type="scientific">Irpex rosettiformis</name>
    <dbReference type="NCBI Taxonomy" id="378272"/>
    <lineage>
        <taxon>Eukaryota</taxon>
        <taxon>Fungi</taxon>
        <taxon>Dikarya</taxon>
        <taxon>Basidiomycota</taxon>
        <taxon>Agaricomycotina</taxon>
        <taxon>Agaricomycetes</taxon>
        <taxon>Polyporales</taxon>
        <taxon>Irpicaceae</taxon>
        <taxon>Irpex</taxon>
    </lineage>
</organism>
<gene>
    <name evidence="1" type="ORF">BDY19DRAFT_893576</name>
</gene>
<name>A0ACB8TZ02_9APHY</name>
<protein>
    <submittedName>
        <fullName evidence="1">Uncharacterized protein</fullName>
    </submittedName>
</protein>
<evidence type="ECO:0000313" key="1">
    <source>
        <dbReference type="EMBL" id="KAI0087258.1"/>
    </source>
</evidence>
<reference evidence="1" key="1">
    <citation type="journal article" date="2021" name="Environ. Microbiol.">
        <title>Gene family expansions and transcriptome signatures uncover fungal adaptations to wood decay.</title>
        <authorList>
            <person name="Hage H."/>
            <person name="Miyauchi S."/>
            <person name="Viragh M."/>
            <person name="Drula E."/>
            <person name="Min B."/>
            <person name="Chaduli D."/>
            <person name="Navarro D."/>
            <person name="Favel A."/>
            <person name="Norest M."/>
            <person name="Lesage-Meessen L."/>
            <person name="Balint B."/>
            <person name="Merenyi Z."/>
            <person name="de Eugenio L."/>
            <person name="Morin E."/>
            <person name="Martinez A.T."/>
            <person name="Baldrian P."/>
            <person name="Stursova M."/>
            <person name="Martinez M.J."/>
            <person name="Novotny C."/>
            <person name="Magnuson J.K."/>
            <person name="Spatafora J.W."/>
            <person name="Maurice S."/>
            <person name="Pangilinan J."/>
            <person name="Andreopoulos W."/>
            <person name="LaButti K."/>
            <person name="Hundley H."/>
            <person name="Na H."/>
            <person name="Kuo A."/>
            <person name="Barry K."/>
            <person name="Lipzen A."/>
            <person name="Henrissat B."/>
            <person name="Riley R."/>
            <person name="Ahrendt S."/>
            <person name="Nagy L.G."/>
            <person name="Grigoriev I.V."/>
            <person name="Martin F."/>
            <person name="Rosso M.N."/>
        </authorList>
    </citation>
    <scope>NUCLEOTIDE SEQUENCE</scope>
    <source>
        <strain evidence="1">CBS 384.51</strain>
    </source>
</reference>
<evidence type="ECO:0000313" key="2">
    <source>
        <dbReference type="Proteomes" id="UP001055072"/>
    </source>
</evidence>